<dbReference type="OrthoDB" id="2295373at2"/>
<keyword evidence="1" id="KW-0472">Membrane</keyword>
<protein>
    <submittedName>
        <fullName evidence="3">Zinc-ribbon domain-containing protein</fullName>
    </submittedName>
</protein>
<dbReference type="RefSeq" id="WP_072935537.1">
    <property type="nucleotide sequence ID" value="NZ_FQUG01000005.1"/>
</dbReference>
<dbReference type="Pfam" id="PF13240">
    <property type="entry name" value="Zn_Ribbon_1"/>
    <property type="match status" value="1"/>
</dbReference>
<feature type="domain" description="Zinc-ribbon" evidence="2">
    <location>
        <begin position="4"/>
        <end position="25"/>
    </location>
</feature>
<dbReference type="Proteomes" id="UP000184404">
    <property type="component" value="Unassembled WGS sequence"/>
</dbReference>
<feature type="transmembrane region" description="Helical" evidence="1">
    <location>
        <begin position="123"/>
        <end position="143"/>
    </location>
</feature>
<dbReference type="EMBL" id="FQUG01000005">
    <property type="protein sequence ID" value="SHE91266.1"/>
    <property type="molecule type" value="Genomic_DNA"/>
</dbReference>
<evidence type="ECO:0000259" key="2">
    <source>
        <dbReference type="Pfam" id="PF13240"/>
    </source>
</evidence>
<evidence type="ECO:0000313" key="4">
    <source>
        <dbReference type="Proteomes" id="UP000184404"/>
    </source>
</evidence>
<sequence>MAKFCSKCGKELADDEFFCTQCGTKQKIDKEPIRTNNPVVSDKPIMTNSNNELSGTDALENCKKVTYVAGALTAISVFCNFMELNMPGLINLSFSIMDISSLLGIYIMLLGIAAVFGTFKNEYGASFAVNLGIFLGFAIGFFDASSSLGANLSKVMGMGAYLLIVAPLVGAVANIMCRLVKYGKKFDAEKFFSEVKTVIKQETEINGIKLPNYVIAILVIVFLEIISSQVNFAKMGW</sequence>
<dbReference type="AlphaFoldDB" id="A0A1M4XDC6"/>
<dbReference type="InterPro" id="IPR026870">
    <property type="entry name" value="Zinc_ribbon_dom"/>
</dbReference>
<gene>
    <name evidence="3" type="ORF">SAMN02745190_01438</name>
</gene>
<reference evidence="3 4" key="1">
    <citation type="submission" date="2016-11" db="EMBL/GenBank/DDBJ databases">
        <authorList>
            <person name="Jaros S."/>
            <person name="Januszkiewicz K."/>
            <person name="Wedrychowicz H."/>
        </authorList>
    </citation>
    <scope>NUCLEOTIDE SEQUENCE [LARGE SCALE GENOMIC DNA]</scope>
    <source>
        <strain evidence="3 4">DSM 10502</strain>
    </source>
</reference>
<keyword evidence="4" id="KW-1185">Reference proteome</keyword>
<feature type="transmembrane region" description="Helical" evidence="1">
    <location>
        <begin position="96"/>
        <end position="117"/>
    </location>
</feature>
<feature type="transmembrane region" description="Helical" evidence="1">
    <location>
        <begin position="213"/>
        <end position="233"/>
    </location>
</feature>
<organism evidence="3 4">
    <name type="scientific">Schwartzia succinivorans DSM 10502</name>
    <dbReference type="NCBI Taxonomy" id="1123243"/>
    <lineage>
        <taxon>Bacteria</taxon>
        <taxon>Bacillati</taxon>
        <taxon>Bacillota</taxon>
        <taxon>Negativicutes</taxon>
        <taxon>Selenomonadales</taxon>
        <taxon>Selenomonadaceae</taxon>
        <taxon>Schwartzia</taxon>
    </lineage>
</organism>
<name>A0A1M4XDC6_9FIRM</name>
<keyword evidence="1" id="KW-1133">Transmembrane helix</keyword>
<feature type="transmembrane region" description="Helical" evidence="1">
    <location>
        <begin position="65"/>
        <end position="84"/>
    </location>
</feature>
<feature type="transmembrane region" description="Helical" evidence="1">
    <location>
        <begin position="155"/>
        <end position="176"/>
    </location>
</feature>
<keyword evidence="1" id="KW-0812">Transmembrane</keyword>
<proteinExistence type="predicted"/>
<accession>A0A1M4XDC6</accession>
<evidence type="ECO:0000313" key="3">
    <source>
        <dbReference type="EMBL" id="SHE91266.1"/>
    </source>
</evidence>
<evidence type="ECO:0000256" key="1">
    <source>
        <dbReference type="SAM" id="Phobius"/>
    </source>
</evidence>